<dbReference type="VEuPathDB" id="FungiDB:PV07_01527"/>
<evidence type="ECO:0000256" key="4">
    <source>
        <dbReference type="ARBA" id="ARBA00023136"/>
    </source>
</evidence>
<dbReference type="Gene3D" id="1.20.58.340">
    <property type="entry name" value="Magnesium transport protein CorA, transmembrane region"/>
    <property type="match status" value="1"/>
</dbReference>
<feature type="compositionally biased region" description="Basic and acidic residues" evidence="5">
    <location>
        <begin position="428"/>
        <end position="452"/>
    </location>
</feature>
<feature type="compositionally biased region" description="Low complexity" evidence="5">
    <location>
        <begin position="1"/>
        <end position="16"/>
    </location>
</feature>
<protein>
    <submittedName>
        <fullName evidence="7">Uncharacterized protein</fullName>
    </submittedName>
</protein>
<dbReference type="STRING" id="569365.A0A0D2CXX0"/>
<dbReference type="InterPro" id="IPR045863">
    <property type="entry name" value="CorA_TM1_TM2"/>
</dbReference>
<dbReference type="SUPFAM" id="SSF144083">
    <property type="entry name" value="Magnesium transport protein CorA, transmembrane region"/>
    <property type="match status" value="1"/>
</dbReference>
<evidence type="ECO:0000256" key="5">
    <source>
        <dbReference type="SAM" id="MobiDB-lite"/>
    </source>
</evidence>
<evidence type="ECO:0000313" key="7">
    <source>
        <dbReference type="EMBL" id="KIW34770.1"/>
    </source>
</evidence>
<dbReference type="GO" id="GO:0046873">
    <property type="term" value="F:metal ion transmembrane transporter activity"/>
    <property type="evidence" value="ECO:0007669"/>
    <property type="project" value="InterPro"/>
</dbReference>
<feature type="compositionally biased region" description="Basic and acidic residues" evidence="5">
    <location>
        <begin position="610"/>
        <end position="619"/>
    </location>
</feature>
<accession>A0A0D2CXX0</accession>
<feature type="compositionally biased region" description="Basic and acidic residues" evidence="5">
    <location>
        <begin position="629"/>
        <end position="639"/>
    </location>
</feature>
<feature type="transmembrane region" description="Helical" evidence="6">
    <location>
        <begin position="1306"/>
        <end position="1329"/>
    </location>
</feature>
<proteinExistence type="predicted"/>
<evidence type="ECO:0000313" key="8">
    <source>
        <dbReference type="Proteomes" id="UP000054466"/>
    </source>
</evidence>
<gene>
    <name evidence="7" type="ORF">PV07_01527</name>
</gene>
<evidence type="ECO:0000256" key="6">
    <source>
        <dbReference type="SAM" id="Phobius"/>
    </source>
</evidence>
<dbReference type="Proteomes" id="UP000054466">
    <property type="component" value="Unassembled WGS sequence"/>
</dbReference>
<feature type="region of interest" description="Disordered" evidence="5">
    <location>
        <begin position="428"/>
        <end position="639"/>
    </location>
</feature>
<evidence type="ECO:0000256" key="1">
    <source>
        <dbReference type="ARBA" id="ARBA00004141"/>
    </source>
</evidence>
<dbReference type="HOGENOM" id="CLU_251580_0_0_1"/>
<comment type="subcellular location">
    <subcellularLocation>
        <location evidence="1">Membrane</location>
        <topology evidence="1">Multi-pass membrane protein</topology>
    </subcellularLocation>
</comment>
<keyword evidence="4 6" id="KW-0472">Membrane</keyword>
<dbReference type="Pfam" id="PF01544">
    <property type="entry name" value="CorA"/>
    <property type="match status" value="1"/>
</dbReference>
<feature type="compositionally biased region" description="Polar residues" evidence="5">
    <location>
        <begin position="480"/>
        <end position="490"/>
    </location>
</feature>
<feature type="compositionally biased region" description="Basic residues" evidence="5">
    <location>
        <begin position="453"/>
        <end position="465"/>
    </location>
</feature>
<dbReference type="EMBL" id="KN847040">
    <property type="protein sequence ID" value="KIW34770.1"/>
    <property type="molecule type" value="Genomic_DNA"/>
</dbReference>
<dbReference type="InterPro" id="IPR002523">
    <property type="entry name" value="MgTranspt_CorA/ZnTranspt_ZntB"/>
</dbReference>
<feature type="region of interest" description="Disordered" evidence="5">
    <location>
        <begin position="1"/>
        <end position="46"/>
    </location>
</feature>
<dbReference type="OrthoDB" id="5430750at2759"/>
<reference evidence="7 8" key="1">
    <citation type="submission" date="2015-01" db="EMBL/GenBank/DDBJ databases">
        <title>The Genome Sequence of Cladophialophora immunda CBS83496.</title>
        <authorList>
            <consortium name="The Broad Institute Genomics Platform"/>
            <person name="Cuomo C."/>
            <person name="de Hoog S."/>
            <person name="Gorbushina A."/>
            <person name="Stielow B."/>
            <person name="Teixiera M."/>
            <person name="Abouelleil A."/>
            <person name="Chapman S.B."/>
            <person name="Priest M."/>
            <person name="Young S.K."/>
            <person name="Wortman J."/>
            <person name="Nusbaum C."/>
            <person name="Birren B."/>
        </authorList>
    </citation>
    <scope>NUCLEOTIDE SEQUENCE [LARGE SCALE GENOMIC DNA]</scope>
    <source>
        <strain evidence="7 8">CBS 83496</strain>
    </source>
</reference>
<evidence type="ECO:0000256" key="2">
    <source>
        <dbReference type="ARBA" id="ARBA00022692"/>
    </source>
</evidence>
<keyword evidence="2 6" id="KW-0812">Transmembrane</keyword>
<keyword evidence="8" id="KW-1185">Reference proteome</keyword>
<dbReference type="RefSeq" id="XP_016254986.1">
    <property type="nucleotide sequence ID" value="XM_016388058.1"/>
</dbReference>
<dbReference type="GeneID" id="27340721"/>
<organism evidence="7 8">
    <name type="scientific">Cladophialophora immunda</name>
    <dbReference type="NCBI Taxonomy" id="569365"/>
    <lineage>
        <taxon>Eukaryota</taxon>
        <taxon>Fungi</taxon>
        <taxon>Dikarya</taxon>
        <taxon>Ascomycota</taxon>
        <taxon>Pezizomycotina</taxon>
        <taxon>Eurotiomycetes</taxon>
        <taxon>Chaetothyriomycetidae</taxon>
        <taxon>Chaetothyriales</taxon>
        <taxon>Herpotrichiellaceae</taxon>
        <taxon>Cladophialophora</taxon>
    </lineage>
</organism>
<feature type="compositionally biased region" description="Basic and acidic residues" evidence="5">
    <location>
        <begin position="731"/>
        <end position="742"/>
    </location>
</feature>
<dbReference type="GO" id="GO:0016020">
    <property type="term" value="C:membrane"/>
    <property type="evidence" value="ECO:0007669"/>
    <property type="project" value="UniProtKB-SubCell"/>
</dbReference>
<evidence type="ECO:0000256" key="3">
    <source>
        <dbReference type="ARBA" id="ARBA00022989"/>
    </source>
</evidence>
<sequence length="1446" mass="164909">MPYTRSPSSSSRQSIVIRRRDSDGSDTRYYEDRRPSRSPSSTDYYRKPDNVLDVELQDIAGGSNFISQGLAKQSTLNKIQWLEVARHRHHIEKIEKQNILSVRRYVDQDAREIAVVQSQPGDSGQKNSYQFQWIHSQARLRKLQDFQNFVPTIDSIDLDERSLASILLTKASSELEEAHATGKFLQERVYRCDGHGNGNPSKWAIFISTPYLIRGEVAEDARTDPDFHRPRTLFEFVYKDQDTSSQDKRQILQTLLDPLGILHVHSLWALLFSSGTMVTSSPDSINDMLGPSVQVTDITRTAQNNELQIIRLLDPSDRTFFLPVEQCRTWFAVMDKVVGLCGRRFGDLPELYHLKDKDGIEITAPDWQPFISSQTEFSVTIRVSLCSTAPPPEAPLAPGGELYTPPDGDWLSNRKELVIRAREDDRYERPSRSIVRETNRRRQPLEGAEERPRRRNTSPREKKRNQRLEREVAEVMQFDQPKSSEATISPASVVDREHVGAAAISGSLPSRDPAAQDLVDSPSELSEASAEEKAKLQVPQQLKHKKVSDKRGAKGNIQISYPAIDPIRTSTLRSTRRSTHRGESWALIPYKPPPEATVRSGIPSRRPERHTRQLADVERPGLQSSSRRRVTDREEKALVRREDTTSEIDFHYGVMHRPKQPKYEVRNIPTTITNTVRGAGGYDHIFYVPRDIYESLKNPPKEMHNVTGLSKNPEMAGNATEDIKAREQLGDTRVSGEEEKQPSKPPEPTWKVNQNEGDQQPAPPLPVFLWPTGNLKPKQPGNLAPSTNGTVGRESSDRFLPGGYPTTSLSAILQDTSDLQVLNFILAQVDSNLTQGNRVMAHRLGGLSEKEGPIYKGLLESSKQAVAERVNTLCKESLPVRAEGEMKSHRDIFPKIQLCFDILVELLEFFLPQDYPSVVIKKFWYAVEVFIKGLQQLMSANKATPKSPSTTKVTETYYVVRADSAPRRSGEPELKLPELDINRCHDCLDQQSYSQLADVIQHLRASHFIATEVSEMDLKEWIRTSDEVAAFQLECDAKRLVDEVLSHCTSLRTMKNDIIAGTCRDRKFESSTYRLPNGLVKGFERILIMMAYSGYAVSSTHQAYRKSPREFRSFMEIEHINHIVELGYAAEGAFEEAKNNLMLMSRVNEFSSSIHYDTVGPEYFLMMLLGDLKDRVSKRHPLDLIGIYQKQLDRLTYEINNRPRRRLLQEIQSLEEEALAVTDLTEQGWLTLSDYYDKLNPRGFKTTTTTRDALFYDFELPLYGKLLRDSREDLESYSRILDAIPRIRSLLVQSVEIQQEDHGKAILVFTIVTIIFLPMSFVASLLGMNTKDIRSLDEGQWIFWAAAMPLTVLVVAISVWVGYRSESLSLQLWHIRKRLFARQGLSGYLREQQKAMNEAVHESDYEALSRQKLSRWGRKSTNVAQHLNSRHQMMNHYRHSEHDGEV</sequence>
<feature type="compositionally biased region" description="Basic and acidic residues" evidence="5">
    <location>
        <begin position="18"/>
        <end position="35"/>
    </location>
</feature>
<feature type="region of interest" description="Disordered" evidence="5">
    <location>
        <begin position="731"/>
        <end position="799"/>
    </location>
</feature>
<keyword evidence="3 6" id="KW-1133">Transmembrane helix</keyword>
<feature type="transmembrane region" description="Helical" evidence="6">
    <location>
        <begin position="1341"/>
        <end position="1363"/>
    </location>
</feature>
<name>A0A0D2CXX0_9EURO</name>